<keyword evidence="7" id="KW-1185">Reference proteome</keyword>
<dbReference type="AlphaFoldDB" id="A0A8J9ZL94"/>
<dbReference type="SMART" id="SM00113">
    <property type="entry name" value="CALCITONIN"/>
    <property type="match status" value="1"/>
</dbReference>
<feature type="domain" description="Calcitonin peptide-like" evidence="5">
    <location>
        <begin position="91"/>
        <end position="126"/>
    </location>
</feature>
<evidence type="ECO:0000256" key="1">
    <source>
        <dbReference type="ARBA" id="ARBA00009222"/>
    </source>
</evidence>
<organism evidence="6 7">
    <name type="scientific">Branchiostoma lanceolatum</name>
    <name type="common">Common lancelet</name>
    <name type="synonym">Amphioxus lanceolatum</name>
    <dbReference type="NCBI Taxonomy" id="7740"/>
    <lineage>
        <taxon>Eukaryota</taxon>
        <taxon>Metazoa</taxon>
        <taxon>Chordata</taxon>
        <taxon>Cephalochordata</taxon>
        <taxon>Leptocardii</taxon>
        <taxon>Amphioxiformes</taxon>
        <taxon>Branchiostomatidae</taxon>
        <taxon>Branchiostoma</taxon>
    </lineage>
</organism>
<evidence type="ECO:0000313" key="7">
    <source>
        <dbReference type="Proteomes" id="UP000838412"/>
    </source>
</evidence>
<evidence type="ECO:0000256" key="3">
    <source>
        <dbReference type="SAM" id="MobiDB-lite"/>
    </source>
</evidence>
<keyword evidence="2" id="KW-1015">Disulfide bond</keyword>
<comment type="similarity">
    <text evidence="1">Belongs to the calcitonin family.</text>
</comment>
<evidence type="ECO:0000256" key="4">
    <source>
        <dbReference type="SAM" id="SignalP"/>
    </source>
</evidence>
<dbReference type="OrthoDB" id="10019969at2759"/>
<name>A0A8J9ZL94_BRALA</name>
<dbReference type="GO" id="GO:0005179">
    <property type="term" value="F:hormone activity"/>
    <property type="evidence" value="ECO:0007669"/>
    <property type="project" value="InterPro"/>
</dbReference>
<accession>A0A8J9ZL94</accession>
<dbReference type="OMA" id="IACKTAW"/>
<dbReference type="GO" id="GO:0005576">
    <property type="term" value="C:extracellular region"/>
    <property type="evidence" value="ECO:0007669"/>
    <property type="project" value="InterPro"/>
</dbReference>
<reference evidence="6" key="1">
    <citation type="submission" date="2022-01" db="EMBL/GenBank/DDBJ databases">
        <authorList>
            <person name="Braso-Vives M."/>
        </authorList>
    </citation>
    <scope>NUCLEOTIDE SEQUENCE</scope>
</reference>
<evidence type="ECO:0000256" key="2">
    <source>
        <dbReference type="PIRSR" id="PIRSR621116-50"/>
    </source>
</evidence>
<dbReference type="InterPro" id="IPR001693">
    <property type="entry name" value="Calcitonin_peptide-like"/>
</dbReference>
<feature type="disulfide bond" evidence="2">
    <location>
        <begin position="94"/>
        <end position="99"/>
    </location>
</feature>
<dbReference type="EMBL" id="OV696688">
    <property type="protein sequence ID" value="CAH1257484.1"/>
    <property type="molecule type" value="Genomic_DNA"/>
</dbReference>
<dbReference type="Proteomes" id="UP000838412">
    <property type="component" value="Chromosome 3"/>
</dbReference>
<gene>
    <name evidence="6" type="primary">Hypp1841</name>
    <name evidence="6" type="ORF">BLAG_LOCUS15383</name>
</gene>
<keyword evidence="4" id="KW-0732">Signal</keyword>
<sequence length="130" mass="14154">MMTTEVGRFLLCACVTFSVLLTTCTAAPTARDERADTNFRLSEEDVGRVVSAMAREVLQIVNENVNKLAQPSEFGYGLDGLPQGPAYKRGKIACKTAWCMNNRLSHNLSSLDNPTDTGVGAPGRKRRDTS</sequence>
<feature type="signal peptide" evidence="4">
    <location>
        <begin position="1"/>
        <end position="26"/>
    </location>
</feature>
<evidence type="ECO:0000313" key="6">
    <source>
        <dbReference type="EMBL" id="CAH1257484.1"/>
    </source>
</evidence>
<dbReference type="InterPro" id="IPR021116">
    <property type="entry name" value="Calcitonin/adrenomedullin"/>
</dbReference>
<feature type="region of interest" description="Disordered" evidence="3">
    <location>
        <begin position="110"/>
        <end position="130"/>
    </location>
</feature>
<dbReference type="Pfam" id="PF00214">
    <property type="entry name" value="Calc_CGRP_IAPP"/>
    <property type="match status" value="1"/>
</dbReference>
<evidence type="ECO:0000259" key="5">
    <source>
        <dbReference type="SMART" id="SM00113"/>
    </source>
</evidence>
<feature type="chain" id="PRO_5035419802" evidence="4">
    <location>
        <begin position="27"/>
        <end position="130"/>
    </location>
</feature>
<proteinExistence type="inferred from homology"/>
<protein>
    <submittedName>
        <fullName evidence="6">Hypp1841 protein</fullName>
    </submittedName>
</protein>